<dbReference type="Gene3D" id="6.10.280.30">
    <property type="match status" value="1"/>
</dbReference>
<dbReference type="PRINTS" id="PR00345">
    <property type="entry name" value="STATHMIN"/>
</dbReference>
<reference evidence="5" key="1">
    <citation type="submission" date="2025-08" db="UniProtKB">
        <authorList>
            <consortium name="RefSeq"/>
        </authorList>
    </citation>
    <scope>IDENTIFICATION</scope>
    <source>
        <tissue evidence="5">Testes</tissue>
    </source>
</reference>
<evidence type="ECO:0000313" key="4">
    <source>
        <dbReference type="Proteomes" id="UP000694865"/>
    </source>
</evidence>
<dbReference type="RefSeq" id="XP_006814464.1">
    <property type="nucleotide sequence ID" value="XM_006814401.1"/>
</dbReference>
<evidence type="ECO:0000256" key="1">
    <source>
        <dbReference type="RuleBase" id="RU004388"/>
    </source>
</evidence>
<comment type="similarity">
    <text evidence="1">Belongs to the stathmin family.</text>
</comment>
<organism evidence="4 5">
    <name type="scientific">Saccoglossus kowalevskii</name>
    <name type="common">Acorn worm</name>
    <dbReference type="NCBI Taxonomy" id="10224"/>
    <lineage>
        <taxon>Eukaryota</taxon>
        <taxon>Metazoa</taxon>
        <taxon>Hemichordata</taxon>
        <taxon>Enteropneusta</taxon>
        <taxon>Harrimaniidae</taxon>
        <taxon>Saccoglossus</taxon>
    </lineage>
</organism>
<dbReference type="PROSITE" id="PS51663">
    <property type="entry name" value="STATHMIN_3"/>
    <property type="match status" value="1"/>
</dbReference>
<feature type="coiled-coil region" evidence="2">
    <location>
        <begin position="77"/>
        <end position="119"/>
    </location>
</feature>
<protein>
    <recommendedName>
        <fullName evidence="1">Stathmin</fullName>
    </recommendedName>
</protein>
<dbReference type="InterPro" id="IPR000956">
    <property type="entry name" value="Stathmin_fam"/>
</dbReference>
<keyword evidence="4" id="KW-1185">Reference proteome</keyword>
<evidence type="ECO:0000256" key="3">
    <source>
        <dbReference type="SAM" id="MobiDB-lite"/>
    </source>
</evidence>
<dbReference type="PANTHER" id="PTHR10104:SF1">
    <property type="entry name" value="STATHMIN, ISOFORM D"/>
    <property type="match status" value="1"/>
</dbReference>
<dbReference type="Pfam" id="PF00836">
    <property type="entry name" value="Stathmin"/>
    <property type="match status" value="1"/>
</dbReference>
<keyword evidence="2" id="KW-0175">Coiled coil</keyword>
<sequence length="181" mass="20752">MRSFICPLSFRALDTFSRPFACCFYSEISMPSSTLVKECAEVKTTGGVAYDVILSEPKTETVLKRPVSPPKKSEKSLTDIASKLAAAEERRKSMESQLLQRLAEERALAQEKASRVMKDNNNFQEVTKKQLDEKMQVFEENRNARFQALQKRLKERRYMAEKYATTKGPSAKKMQKMAIEH</sequence>
<dbReference type="Proteomes" id="UP000694865">
    <property type="component" value="Unplaced"/>
</dbReference>
<dbReference type="InterPro" id="IPR036002">
    <property type="entry name" value="Stathmin_sf"/>
</dbReference>
<feature type="region of interest" description="Disordered" evidence="3">
    <location>
        <begin position="162"/>
        <end position="181"/>
    </location>
</feature>
<evidence type="ECO:0000313" key="5">
    <source>
        <dbReference type="RefSeq" id="XP_006814464.1"/>
    </source>
</evidence>
<evidence type="ECO:0000256" key="2">
    <source>
        <dbReference type="SAM" id="Coils"/>
    </source>
</evidence>
<accession>A0ABM0M373</accession>
<dbReference type="SUPFAM" id="SSF101494">
    <property type="entry name" value="Stathmin"/>
    <property type="match status" value="1"/>
</dbReference>
<dbReference type="GeneID" id="100372759"/>
<name>A0ABM0M373_SACKO</name>
<dbReference type="PANTHER" id="PTHR10104">
    <property type="entry name" value="STATHMIN"/>
    <property type="match status" value="1"/>
</dbReference>
<proteinExistence type="inferred from homology"/>
<gene>
    <name evidence="5" type="primary">LOC100372759</name>
</gene>